<evidence type="ECO:0000256" key="2">
    <source>
        <dbReference type="ARBA" id="ARBA00009320"/>
    </source>
</evidence>
<dbReference type="GO" id="GO:0046394">
    <property type="term" value="P:carboxylic acid biosynthetic process"/>
    <property type="evidence" value="ECO:0007669"/>
    <property type="project" value="UniProtKB-ARBA"/>
</dbReference>
<protein>
    <submittedName>
        <fullName evidence="4">Uncharacterized protein</fullName>
    </submittedName>
</protein>
<dbReference type="Gene3D" id="3.30.470.10">
    <property type="match status" value="1"/>
</dbReference>
<dbReference type="GO" id="GO:0003824">
    <property type="term" value="F:catalytic activity"/>
    <property type="evidence" value="ECO:0007669"/>
    <property type="project" value="InterPro"/>
</dbReference>
<dbReference type="VEuPathDB" id="CryptoDB:Cvel_19753"/>
<dbReference type="GO" id="GO:0008652">
    <property type="term" value="P:amino acid biosynthetic process"/>
    <property type="evidence" value="ECO:0007669"/>
    <property type="project" value="UniProtKB-ARBA"/>
</dbReference>
<keyword evidence="3" id="KW-0663">Pyridoxal phosphate</keyword>
<comment type="similarity">
    <text evidence="2">Belongs to the class-IV pyridoxal-phosphate-dependent aminotransferase family.</text>
</comment>
<dbReference type="SUPFAM" id="SSF56752">
    <property type="entry name" value="D-aminoacid aminotransferase-like PLP-dependent enzymes"/>
    <property type="match status" value="1"/>
</dbReference>
<dbReference type="InterPro" id="IPR050571">
    <property type="entry name" value="Class-IV_PLP-Dep_Aminotrnsfr"/>
</dbReference>
<evidence type="ECO:0000256" key="1">
    <source>
        <dbReference type="ARBA" id="ARBA00001933"/>
    </source>
</evidence>
<reference evidence="4" key="1">
    <citation type="submission" date="2014-11" db="EMBL/GenBank/DDBJ databases">
        <authorList>
            <person name="Otto D Thomas"/>
            <person name="Naeem Raeece"/>
        </authorList>
    </citation>
    <scope>NUCLEOTIDE SEQUENCE</scope>
</reference>
<dbReference type="Pfam" id="PF01063">
    <property type="entry name" value="Aminotran_4"/>
    <property type="match status" value="1"/>
</dbReference>
<evidence type="ECO:0000256" key="3">
    <source>
        <dbReference type="ARBA" id="ARBA00022898"/>
    </source>
</evidence>
<dbReference type="InterPro" id="IPR043132">
    <property type="entry name" value="BCAT-like_C"/>
</dbReference>
<proteinExistence type="inferred from homology"/>
<evidence type="ECO:0000313" key="4">
    <source>
        <dbReference type="EMBL" id="CEM21855.1"/>
    </source>
</evidence>
<dbReference type="InterPro" id="IPR036038">
    <property type="entry name" value="Aminotransferase-like"/>
</dbReference>
<dbReference type="PANTHER" id="PTHR42743:SF22">
    <property type="entry name" value="D-AMINO-ACID TRANSAMINASE, CHLOROPLASTIC"/>
    <property type="match status" value="1"/>
</dbReference>
<dbReference type="CDD" id="cd00449">
    <property type="entry name" value="PLPDE_IV"/>
    <property type="match status" value="1"/>
</dbReference>
<dbReference type="InterPro" id="IPR001544">
    <property type="entry name" value="Aminotrans_IV"/>
</dbReference>
<dbReference type="PANTHER" id="PTHR42743">
    <property type="entry name" value="AMINO-ACID AMINOTRANSFERASE"/>
    <property type="match status" value="1"/>
</dbReference>
<accession>A0A0G4G186</accession>
<sequence>MSAEKRVLKRLSAEAAQEEFAKKRKTPVVPYHALYSSIIDAVITDVSQMTIPIDDHMVIRGHGVFDTCTIAKGRLFRLEIHLDRFLNSAKRAMIAHKWTKDDLRSIIMQTVALSGQRDGNVRYFMSSGEGNTELTPEGLEPRFFCLVKGGPEYQVGDEETEKVFSSEELSKKGVDEVTVRQSEVCSKSPFLATFKTTNYMVNCLQQMVARSKGGYRGISLDVNEVVLEGSVCCCAIVTLEGVFKTPPFDRILNGTTVQRALQHTRRLLELPEEPKGDGRQAARRGAWNVLKKVEQADFHVSEVFSAREVFWLSGDVHVEPIVRLDGNQIGDGVPGPVFSFLMHEFANDCLFEAECAVEVKYEEATVPNGCA</sequence>
<dbReference type="Gene3D" id="3.20.10.10">
    <property type="entry name" value="D-amino Acid Aminotransferase, subunit A, domain 2"/>
    <property type="match status" value="1"/>
</dbReference>
<dbReference type="EMBL" id="CDMZ01000807">
    <property type="protein sequence ID" value="CEM21855.1"/>
    <property type="molecule type" value="Genomic_DNA"/>
</dbReference>
<comment type="cofactor">
    <cofactor evidence="1">
        <name>pyridoxal 5'-phosphate</name>
        <dbReference type="ChEBI" id="CHEBI:597326"/>
    </cofactor>
</comment>
<dbReference type="FunFam" id="3.20.10.10:FF:000002">
    <property type="entry name" value="D-alanine aminotransferase"/>
    <property type="match status" value="1"/>
</dbReference>
<dbReference type="AlphaFoldDB" id="A0A0G4G186"/>
<dbReference type="InterPro" id="IPR043131">
    <property type="entry name" value="BCAT-like_N"/>
</dbReference>
<gene>
    <name evidence="4" type="ORF">Cvel_19753</name>
</gene>
<organism evidence="4">
    <name type="scientific">Chromera velia CCMP2878</name>
    <dbReference type="NCBI Taxonomy" id="1169474"/>
    <lineage>
        <taxon>Eukaryota</taxon>
        <taxon>Sar</taxon>
        <taxon>Alveolata</taxon>
        <taxon>Colpodellida</taxon>
        <taxon>Chromeraceae</taxon>
        <taxon>Chromera</taxon>
    </lineage>
</organism>
<name>A0A0G4G186_9ALVE</name>